<reference evidence="1 2" key="1">
    <citation type="submission" date="2019-03" db="EMBL/GenBank/DDBJ databases">
        <title>First draft genome of Liparis tanakae, snailfish: a comprehensive survey of snailfish specific genes.</title>
        <authorList>
            <person name="Kim W."/>
            <person name="Song I."/>
            <person name="Jeong J.-H."/>
            <person name="Kim D."/>
            <person name="Kim S."/>
            <person name="Ryu S."/>
            <person name="Song J.Y."/>
            <person name="Lee S.K."/>
        </authorList>
    </citation>
    <scope>NUCLEOTIDE SEQUENCE [LARGE SCALE GENOMIC DNA]</scope>
    <source>
        <tissue evidence="1">Muscle</tissue>
    </source>
</reference>
<dbReference type="AlphaFoldDB" id="A0A4Z2J509"/>
<sequence length="227" mass="25346">MIPTKGLKSVGPMHSERFVTSYSCDYKPFRECQLQVNQLQSSWEAAAAPASTGPPQSRGETWPVFHHYFYKTTNSIYGSTCCPQPPSCSLFPGSLHPLCTPAPYMSEAPAFVGCSPTEARTQEVGVGREIGPLLGEEMKGHLHYVFGGKANMLEQQEAKDEPQRKIDVLYEEKQHTSSGPITAHVLLHGAQQEYTADRVPSQWGQPKMQQSVIHYRHPHHKTLYSSF</sequence>
<dbReference type="EMBL" id="SRLO01000022">
    <property type="protein sequence ID" value="TNN85256.1"/>
    <property type="molecule type" value="Genomic_DNA"/>
</dbReference>
<gene>
    <name evidence="1" type="ORF">EYF80_004606</name>
</gene>
<proteinExistence type="predicted"/>
<dbReference type="OrthoDB" id="8400635at2759"/>
<accession>A0A4Z2J509</accession>
<evidence type="ECO:0000313" key="2">
    <source>
        <dbReference type="Proteomes" id="UP000314294"/>
    </source>
</evidence>
<protein>
    <submittedName>
        <fullName evidence="1">Uncharacterized protein</fullName>
    </submittedName>
</protein>
<organism evidence="1 2">
    <name type="scientific">Liparis tanakae</name>
    <name type="common">Tanaka's snailfish</name>
    <dbReference type="NCBI Taxonomy" id="230148"/>
    <lineage>
        <taxon>Eukaryota</taxon>
        <taxon>Metazoa</taxon>
        <taxon>Chordata</taxon>
        <taxon>Craniata</taxon>
        <taxon>Vertebrata</taxon>
        <taxon>Euteleostomi</taxon>
        <taxon>Actinopterygii</taxon>
        <taxon>Neopterygii</taxon>
        <taxon>Teleostei</taxon>
        <taxon>Neoteleostei</taxon>
        <taxon>Acanthomorphata</taxon>
        <taxon>Eupercaria</taxon>
        <taxon>Perciformes</taxon>
        <taxon>Cottioidei</taxon>
        <taxon>Cottales</taxon>
        <taxon>Liparidae</taxon>
        <taxon>Liparis</taxon>
    </lineage>
</organism>
<dbReference type="Proteomes" id="UP000314294">
    <property type="component" value="Unassembled WGS sequence"/>
</dbReference>
<evidence type="ECO:0000313" key="1">
    <source>
        <dbReference type="EMBL" id="TNN85256.1"/>
    </source>
</evidence>
<name>A0A4Z2J509_9TELE</name>
<keyword evidence="2" id="KW-1185">Reference proteome</keyword>
<comment type="caution">
    <text evidence="1">The sequence shown here is derived from an EMBL/GenBank/DDBJ whole genome shotgun (WGS) entry which is preliminary data.</text>
</comment>